<organism evidence="1">
    <name type="scientific">freshwater metagenome</name>
    <dbReference type="NCBI Taxonomy" id="449393"/>
    <lineage>
        <taxon>unclassified sequences</taxon>
        <taxon>metagenomes</taxon>
        <taxon>ecological metagenomes</taxon>
    </lineage>
</organism>
<sequence length="58" mass="6520">MMCPAPVKWPGSTLMMPSPPLRMVSRSPSMLVPRFRLVRPFSWNAVVKRPQDEPAPGT</sequence>
<dbReference type="AlphaFoldDB" id="A0A6J7HMK2"/>
<accession>A0A6J7HMK2</accession>
<protein>
    <submittedName>
        <fullName evidence="1">Unannotated protein</fullName>
    </submittedName>
</protein>
<dbReference type="EMBL" id="CAFBMK010000093">
    <property type="protein sequence ID" value="CAB4918433.1"/>
    <property type="molecule type" value="Genomic_DNA"/>
</dbReference>
<name>A0A6J7HMK2_9ZZZZ</name>
<reference evidence="1" key="1">
    <citation type="submission" date="2020-05" db="EMBL/GenBank/DDBJ databases">
        <authorList>
            <person name="Chiriac C."/>
            <person name="Salcher M."/>
            <person name="Ghai R."/>
            <person name="Kavagutti S V."/>
        </authorList>
    </citation>
    <scope>NUCLEOTIDE SEQUENCE</scope>
</reference>
<gene>
    <name evidence="1" type="ORF">UFOPK3564_01703</name>
</gene>
<evidence type="ECO:0000313" key="1">
    <source>
        <dbReference type="EMBL" id="CAB4918433.1"/>
    </source>
</evidence>
<proteinExistence type="predicted"/>